<evidence type="ECO:0008006" key="5">
    <source>
        <dbReference type="Google" id="ProtNLM"/>
    </source>
</evidence>
<proteinExistence type="predicted"/>
<evidence type="ECO:0000313" key="4">
    <source>
        <dbReference type="Proteomes" id="UP000469185"/>
    </source>
</evidence>
<sequence length="323" mass="33897">MGRLARSMAEAAETMVLAMWSLIMETTAVDLTADWVRGNISVVMLVALPIVIALYMIQLTAAAIRREPGGLVRAVVGVVGSLAASAIALSVTQSVLMLTDWACDLIMRWRVGVDVGEAIETLTPAMLVASATGQGAALPSLLIVIFAFLYIVGSFCVWFALMARKVLIIVAAVFAPLAFAGLTSRYTAGWASKWLSIMFALALSKLTVVMVFAISASAIRSGLSGTAGSTLRAIGELSMGLMLLAVAAIAPWLTYKFLDFVTPNGRDWDGTVGRSTAAAQVGAHSARTVMFRGRAALGMPNSARPAAYSPAQALRRGSPQGTP</sequence>
<dbReference type="RefSeq" id="WP_163819616.1">
    <property type="nucleotide sequence ID" value="NZ_JAAGOB010000008.1"/>
</dbReference>
<protein>
    <recommendedName>
        <fullName evidence="5">Type IV secretion system protein</fullName>
    </recommendedName>
</protein>
<feature type="transmembrane region" description="Helical" evidence="2">
    <location>
        <begin position="136"/>
        <end position="159"/>
    </location>
</feature>
<accession>A0A6N9YPU1</accession>
<keyword evidence="4" id="KW-1185">Reference proteome</keyword>
<evidence type="ECO:0000256" key="2">
    <source>
        <dbReference type="SAM" id="Phobius"/>
    </source>
</evidence>
<evidence type="ECO:0000256" key="1">
    <source>
        <dbReference type="SAM" id="MobiDB-lite"/>
    </source>
</evidence>
<comment type="caution">
    <text evidence="3">The sequence shown here is derived from an EMBL/GenBank/DDBJ whole genome shotgun (WGS) entry which is preliminary data.</text>
</comment>
<feature type="transmembrane region" description="Helical" evidence="2">
    <location>
        <begin position="166"/>
        <end position="188"/>
    </location>
</feature>
<dbReference type="EMBL" id="JAAGOB010000008">
    <property type="protein sequence ID" value="NED96839.1"/>
    <property type="molecule type" value="Genomic_DNA"/>
</dbReference>
<feature type="region of interest" description="Disordered" evidence="1">
    <location>
        <begin position="302"/>
        <end position="323"/>
    </location>
</feature>
<dbReference type="AlphaFoldDB" id="A0A6N9YPU1"/>
<keyword evidence="2" id="KW-0812">Transmembrane</keyword>
<dbReference type="Proteomes" id="UP000469185">
    <property type="component" value="Unassembled WGS sequence"/>
</dbReference>
<feature type="transmembrane region" description="Helical" evidence="2">
    <location>
        <begin position="194"/>
        <end position="219"/>
    </location>
</feature>
<keyword evidence="2" id="KW-0472">Membrane</keyword>
<feature type="transmembrane region" description="Helical" evidence="2">
    <location>
        <begin position="231"/>
        <end position="253"/>
    </location>
</feature>
<feature type="transmembrane region" description="Helical" evidence="2">
    <location>
        <begin position="71"/>
        <end position="91"/>
    </location>
</feature>
<keyword evidence="2" id="KW-1133">Transmembrane helix</keyword>
<organism evidence="3 4">
    <name type="scientific">Phytoactinopolyspora alkaliphila</name>
    <dbReference type="NCBI Taxonomy" id="1783498"/>
    <lineage>
        <taxon>Bacteria</taxon>
        <taxon>Bacillati</taxon>
        <taxon>Actinomycetota</taxon>
        <taxon>Actinomycetes</taxon>
        <taxon>Jiangellales</taxon>
        <taxon>Jiangellaceae</taxon>
        <taxon>Phytoactinopolyspora</taxon>
    </lineage>
</organism>
<evidence type="ECO:0000313" key="3">
    <source>
        <dbReference type="EMBL" id="NED96839.1"/>
    </source>
</evidence>
<feature type="transmembrane region" description="Helical" evidence="2">
    <location>
        <begin position="38"/>
        <end position="59"/>
    </location>
</feature>
<gene>
    <name evidence="3" type="ORF">G1H11_16150</name>
</gene>
<reference evidence="3 4" key="1">
    <citation type="submission" date="2020-02" db="EMBL/GenBank/DDBJ databases">
        <authorList>
            <person name="Li X.-J."/>
            <person name="Feng X.-M."/>
        </authorList>
    </citation>
    <scope>NUCLEOTIDE SEQUENCE [LARGE SCALE GENOMIC DNA]</scope>
    <source>
        <strain evidence="3 4">CGMCC 4.7225</strain>
    </source>
</reference>
<name>A0A6N9YPU1_9ACTN</name>